<gene>
    <name evidence="6" type="ORF">FHR98_001703</name>
</gene>
<dbReference type="InterPro" id="IPR001347">
    <property type="entry name" value="SIS_dom"/>
</dbReference>
<dbReference type="EMBL" id="JACHXA010000004">
    <property type="protein sequence ID" value="MBB3065416.1"/>
    <property type="molecule type" value="Genomic_DNA"/>
</dbReference>
<dbReference type="InterPro" id="IPR000281">
    <property type="entry name" value="HTH_RpiR"/>
</dbReference>
<feature type="domain" description="HTH rpiR-type" evidence="4">
    <location>
        <begin position="5"/>
        <end position="81"/>
    </location>
</feature>
<dbReference type="AlphaFoldDB" id="A0A839SVD5"/>
<feature type="domain" description="SIS" evidence="5">
    <location>
        <begin position="131"/>
        <end position="264"/>
    </location>
</feature>
<evidence type="ECO:0000313" key="7">
    <source>
        <dbReference type="Proteomes" id="UP000581135"/>
    </source>
</evidence>
<evidence type="ECO:0000313" key="6">
    <source>
        <dbReference type="EMBL" id="MBB3065416.1"/>
    </source>
</evidence>
<accession>A0A839SVD5</accession>
<dbReference type="InterPro" id="IPR035472">
    <property type="entry name" value="RpiR-like_SIS"/>
</dbReference>
<dbReference type="PROSITE" id="PS51071">
    <property type="entry name" value="HTH_RPIR"/>
    <property type="match status" value="1"/>
</dbReference>
<protein>
    <submittedName>
        <fullName evidence="6">DNA-binding MurR/RpiR family transcriptional regulator</fullName>
    </submittedName>
</protein>
<keyword evidence="1" id="KW-0805">Transcription regulation</keyword>
<dbReference type="CDD" id="cd05013">
    <property type="entry name" value="SIS_RpiR"/>
    <property type="match status" value="1"/>
</dbReference>
<dbReference type="InterPro" id="IPR036388">
    <property type="entry name" value="WH-like_DNA-bd_sf"/>
</dbReference>
<dbReference type="SUPFAM" id="SSF46689">
    <property type="entry name" value="Homeodomain-like"/>
    <property type="match status" value="1"/>
</dbReference>
<keyword evidence="3" id="KW-0804">Transcription</keyword>
<dbReference type="PANTHER" id="PTHR30514">
    <property type="entry name" value="GLUCOKINASE"/>
    <property type="match status" value="1"/>
</dbReference>
<dbReference type="SUPFAM" id="SSF53697">
    <property type="entry name" value="SIS domain"/>
    <property type="match status" value="1"/>
</dbReference>
<evidence type="ECO:0000256" key="1">
    <source>
        <dbReference type="ARBA" id="ARBA00023015"/>
    </source>
</evidence>
<dbReference type="Gene3D" id="1.10.10.10">
    <property type="entry name" value="Winged helix-like DNA-binding domain superfamily/Winged helix DNA-binding domain"/>
    <property type="match status" value="1"/>
</dbReference>
<dbReference type="GO" id="GO:1901135">
    <property type="term" value="P:carbohydrate derivative metabolic process"/>
    <property type="evidence" value="ECO:0007669"/>
    <property type="project" value="InterPro"/>
</dbReference>
<dbReference type="InterPro" id="IPR046348">
    <property type="entry name" value="SIS_dom_sf"/>
</dbReference>
<dbReference type="Pfam" id="PF01380">
    <property type="entry name" value="SIS"/>
    <property type="match status" value="1"/>
</dbReference>
<sequence length="293" mass="31828">MMQLVEILDLLAARQSALSPQLQRAARAVLDQPEEVAITSMRGFAQKFGITPGSMLRLARELGFDNYEQFRHGFQEAVRSGPDTFATRAEWLQQVGSQGDGGPVLAEMAKAQLANIESAFRQIDPQVIGDAAASIISARRSYIMGLGALNGLSGYFHFVGRLALENLTLVQSTGSVMDELLRIGDGDVLLTLSVQPYAEETLKAVAFAKRQGARCVIVTDSRAAPVAQFADHLLLAPTASPQFFPSMTSALALLESLLALIVSKGDREVVEAIARIDALRNAEGIYWKPRRKR</sequence>
<evidence type="ECO:0000256" key="2">
    <source>
        <dbReference type="ARBA" id="ARBA00023125"/>
    </source>
</evidence>
<name>A0A839SVD5_9PROT</name>
<dbReference type="Proteomes" id="UP000581135">
    <property type="component" value="Unassembled WGS sequence"/>
</dbReference>
<dbReference type="GO" id="GO:0003677">
    <property type="term" value="F:DNA binding"/>
    <property type="evidence" value="ECO:0007669"/>
    <property type="project" value="UniProtKB-KW"/>
</dbReference>
<evidence type="ECO:0000259" key="5">
    <source>
        <dbReference type="PROSITE" id="PS51464"/>
    </source>
</evidence>
<reference evidence="6 7" key="1">
    <citation type="submission" date="2020-08" db="EMBL/GenBank/DDBJ databases">
        <title>Genomic Encyclopedia of Type Strains, Phase III (KMG-III): the genomes of soil and plant-associated and newly described type strains.</title>
        <authorList>
            <person name="Whitman W."/>
        </authorList>
    </citation>
    <scope>NUCLEOTIDE SEQUENCE [LARGE SCALE GENOMIC DNA]</scope>
    <source>
        <strain evidence="6 7">CECT 8803</strain>
    </source>
</reference>
<keyword evidence="7" id="KW-1185">Reference proteome</keyword>
<proteinExistence type="predicted"/>
<dbReference type="InterPro" id="IPR047640">
    <property type="entry name" value="RpiR-like"/>
</dbReference>
<comment type="caution">
    <text evidence="6">The sequence shown here is derived from an EMBL/GenBank/DDBJ whole genome shotgun (WGS) entry which is preliminary data.</text>
</comment>
<dbReference type="GO" id="GO:0097367">
    <property type="term" value="F:carbohydrate derivative binding"/>
    <property type="evidence" value="ECO:0007669"/>
    <property type="project" value="InterPro"/>
</dbReference>
<dbReference type="PROSITE" id="PS51464">
    <property type="entry name" value="SIS"/>
    <property type="match status" value="1"/>
</dbReference>
<dbReference type="RefSeq" id="WP_183416247.1">
    <property type="nucleotide sequence ID" value="NZ_JACHXA010000004.1"/>
</dbReference>
<evidence type="ECO:0000259" key="4">
    <source>
        <dbReference type="PROSITE" id="PS51071"/>
    </source>
</evidence>
<dbReference type="PANTHER" id="PTHR30514:SF18">
    <property type="entry name" value="RPIR-FAMILY TRANSCRIPTIONAL REGULATOR"/>
    <property type="match status" value="1"/>
</dbReference>
<organism evidence="6 7">
    <name type="scientific">Limibacillus halophilus</name>
    <dbReference type="NCBI Taxonomy" id="1579333"/>
    <lineage>
        <taxon>Bacteria</taxon>
        <taxon>Pseudomonadati</taxon>
        <taxon>Pseudomonadota</taxon>
        <taxon>Alphaproteobacteria</taxon>
        <taxon>Rhodospirillales</taxon>
        <taxon>Rhodovibrionaceae</taxon>
        <taxon>Limibacillus</taxon>
    </lineage>
</organism>
<dbReference type="InterPro" id="IPR009057">
    <property type="entry name" value="Homeodomain-like_sf"/>
</dbReference>
<evidence type="ECO:0000256" key="3">
    <source>
        <dbReference type="ARBA" id="ARBA00023163"/>
    </source>
</evidence>
<dbReference type="GO" id="GO:0003700">
    <property type="term" value="F:DNA-binding transcription factor activity"/>
    <property type="evidence" value="ECO:0007669"/>
    <property type="project" value="InterPro"/>
</dbReference>
<dbReference type="Gene3D" id="3.40.50.10490">
    <property type="entry name" value="Glucose-6-phosphate isomerase like protein, domain 1"/>
    <property type="match status" value="1"/>
</dbReference>
<keyword evidence="2 6" id="KW-0238">DNA-binding</keyword>